<keyword evidence="3" id="KW-1185">Reference proteome</keyword>
<feature type="chain" id="PRO_5042103989" description="Secreted protein" evidence="1">
    <location>
        <begin position="28"/>
        <end position="65"/>
    </location>
</feature>
<evidence type="ECO:0000313" key="3">
    <source>
        <dbReference type="Proteomes" id="UP001202328"/>
    </source>
</evidence>
<feature type="signal peptide" evidence="1">
    <location>
        <begin position="1"/>
        <end position="27"/>
    </location>
</feature>
<evidence type="ECO:0000313" key="2">
    <source>
        <dbReference type="EMBL" id="KAI3945739.1"/>
    </source>
</evidence>
<organism evidence="2 3">
    <name type="scientific">Papaver atlanticum</name>
    <dbReference type="NCBI Taxonomy" id="357466"/>
    <lineage>
        <taxon>Eukaryota</taxon>
        <taxon>Viridiplantae</taxon>
        <taxon>Streptophyta</taxon>
        <taxon>Embryophyta</taxon>
        <taxon>Tracheophyta</taxon>
        <taxon>Spermatophyta</taxon>
        <taxon>Magnoliopsida</taxon>
        <taxon>Ranunculales</taxon>
        <taxon>Papaveraceae</taxon>
        <taxon>Papaveroideae</taxon>
        <taxon>Papaver</taxon>
    </lineage>
</organism>
<protein>
    <recommendedName>
        <fullName evidence="4">Secreted protein</fullName>
    </recommendedName>
</protein>
<dbReference type="AlphaFoldDB" id="A0AAD4TA89"/>
<dbReference type="EMBL" id="JAJJMB010003726">
    <property type="protein sequence ID" value="KAI3945739.1"/>
    <property type="molecule type" value="Genomic_DNA"/>
</dbReference>
<name>A0AAD4TA89_9MAGN</name>
<reference evidence="2" key="1">
    <citation type="submission" date="2022-04" db="EMBL/GenBank/DDBJ databases">
        <title>A functionally conserved STORR gene fusion in Papaver species that diverged 16.8 million years ago.</title>
        <authorList>
            <person name="Catania T."/>
        </authorList>
    </citation>
    <scope>NUCLEOTIDE SEQUENCE</scope>
    <source>
        <strain evidence="2">S-188037</strain>
    </source>
</reference>
<gene>
    <name evidence="2" type="ORF">MKW98_023013</name>
</gene>
<dbReference type="Proteomes" id="UP001202328">
    <property type="component" value="Unassembled WGS sequence"/>
</dbReference>
<proteinExistence type="predicted"/>
<comment type="caution">
    <text evidence="2">The sequence shown here is derived from an EMBL/GenBank/DDBJ whole genome shotgun (WGS) entry which is preliminary data.</text>
</comment>
<evidence type="ECO:0000256" key="1">
    <source>
        <dbReference type="SAM" id="SignalP"/>
    </source>
</evidence>
<keyword evidence="1" id="KW-0732">Signal</keyword>
<accession>A0AAD4TA89</accession>
<sequence>MSGLINLSLHLRVQVLAFFICLGKTRMETPVHSPQQQCRCHCNRNLGWLNPASDKIPNKFRKLLC</sequence>
<evidence type="ECO:0008006" key="4">
    <source>
        <dbReference type="Google" id="ProtNLM"/>
    </source>
</evidence>